<protein>
    <submittedName>
        <fullName evidence="1">Uncharacterized protein</fullName>
    </submittedName>
</protein>
<reference evidence="1 2" key="1">
    <citation type="submission" date="2024-02" db="EMBL/GenBank/DDBJ databases">
        <title>Bacteria isolated from the canopy kelp, Nereocystis luetkeana.</title>
        <authorList>
            <person name="Pfister C.A."/>
            <person name="Younker I.T."/>
            <person name="Light S.H."/>
        </authorList>
    </citation>
    <scope>NUCLEOTIDE SEQUENCE [LARGE SCALE GENOMIC DNA]</scope>
    <source>
        <strain evidence="1 2">TI.2.07</strain>
    </source>
</reference>
<dbReference type="Pfam" id="PF22491">
    <property type="entry name" value="DUF6988"/>
    <property type="match status" value="1"/>
</dbReference>
<proteinExistence type="predicted"/>
<evidence type="ECO:0000313" key="2">
    <source>
        <dbReference type="Proteomes" id="UP001366060"/>
    </source>
</evidence>
<evidence type="ECO:0000313" key="1">
    <source>
        <dbReference type="EMBL" id="MEL0658608.1"/>
    </source>
</evidence>
<accession>A0ABU9H9N7</accession>
<dbReference type="Proteomes" id="UP001366060">
    <property type="component" value="Unassembled WGS sequence"/>
</dbReference>
<keyword evidence="2" id="KW-1185">Reference proteome</keyword>
<name>A0ABU9H9N7_9GAMM</name>
<dbReference type="EMBL" id="JBAKBA010000009">
    <property type="protein sequence ID" value="MEL0658608.1"/>
    <property type="molecule type" value="Genomic_DNA"/>
</dbReference>
<dbReference type="InterPro" id="IPR054257">
    <property type="entry name" value="DUF6988"/>
</dbReference>
<dbReference type="RefSeq" id="WP_341627252.1">
    <property type="nucleotide sequence ID" value="NZ_JBAKBA010000009.1"/>
</dbReference>
<organism evidence="1 2">
    <name type="scientific">Psychromonas arctica</name>
    <dbReference type="NCBI Taxonomy" id="168275"/>
    <lineage>
        <taxon>Bacteria</taxon>
        <taxon>Pseudomonadati</taxon>
        <taxon>Pseudomonadota</taxon>
        <taxon>Gammaproteobacteria</taxon>
        <taxon>Alteromonadales</taxon>
        <taxon>Psychromonadaceae</taxon>
        <taxon>Psychromonas</taxon>
    </lineage>
</organism>
<comment type="caution">
    <text evidence="1">The sequence shown here is derived from an EMBL/GenBank/DDBJ whole genome shotgun (WGS) entry which is preliminary data.</text>
</comment>
<sequence>MNIEDFESWSKYYQLQLDGVSFEPNGRRRVAMGLLHLSLEHHQSILNLAKCNLFGSSFALLRCQFEALLRGVWFLRCATDTDIKKFIDGKDLDLKVNVLIRDVENTEGYKNGALKRYKTGKWKAMNDYTHGGFFQVSARTQGDEVTGRNLLEHSLWILTESSKLSLLSILDFCFIIEQPKLSDTLSTKYFEIIEKSP</sequence>
<gene>
    <name evidence="1" type="ORF">V6255_05575</name>
</gene>